<dbReference type="EMBL" id="JABSTR010000007">
    <property type="protein sequence ID" value="KAH9375714.1"/>
    <property type="molecule type" value="Genomic_DNA"/>
</dbReference>
<proteinExistence type="predicted"/>
<dbReference type="AlphaFoldDB" id="A0A9J6GKH7"/>
<dbReference type="VEuPathDB" id="VectorBase:HLOH_062896"/>
<organism evidence="1 2">
    <name type="scientific">Haemaphysalis longicornis</name>
    <name type="common">Bush tick</name>
    <dbReference type="NCBI Taxonomy" id="44386"/>
    <lineage>
        <taxon>Eukaryota</taxon>
        <taxon>Metazoa</taxon>
        <taxon>Ecdysozoa</taxon>
        <taxon>Arthropoda</taxon>
        <taxon>Chelicerata</taxon>
        <taxon>Arachnida</taxon>
        <taxon>Acari</taxon>
        <taxon>Parasitiformes</taxon>
        <taxon>Ixodida</taxon>
        <taxon>Ixodoidea</taxon>
        <taxon>Ixodidae</taxon>
        <taxon>Haemaphysalinae</taxon>
        <taxon>Haemaphysalis</taxon>
    </lineage>
</organism>
<evidence type="ECO:0000313" key="2">
    <source>
        <dbReference type="Proteomes" id="UP000821853"/>
    </source>
</evidence>
<gene>
    <name evidence="1" type="ORF">HPB48_017377</name>
</gene>
<accession>A0A9J6GKH7</accession>
<dbReference type="Proteomes" id="UP000821853">
    <property type="component" value="Chromosome 5"/>
</dbReference>
<keyword evidence="2" id="KW-1185">Reference proteome</keyword>
<protein>
    <submittedName>
        <fullName evidence="1">Uncharacterized protein</fullName>
    </submittedName>
</protein>
<sequence>MWTQPRPGSRVALTDWHCFRLSDLPTIDPSNPHDWLCALMRNHDRHTKYVAPTDDTPLIDPHLVHLWDAGHSLIRRWRQNKANRHLRHRINIFTQEAQSYADQLPRSNWWN</sequence>
<comment type="caution">
    <text evidence="1">The sequence shown here is derived from an EMBL/GenBank/DDBJ whole genome shotgun (WGS) entry which is preliminary data.</text>
</comment>
<evidence type="ECO:0000313" key="1">
    <source>
        <dbReference type="EMBL" id="KAH9375714.1"/>
    </source>
</evidence>
<reference evidence="1 2" key="1">
    <citation type="journal article" date="2020" name="Cell">
        <title>Large-Scale Comparative Analyses of Tick Genomes Elucidate Their Genetic Diversity and Vector Capacities.</title>
        <authorList>
            <consortium name="Tick Genome and Microbiome Consortium (TIGMIC)"/>
            <person name="Jia N."/>
            <person name="Wang J."/>
            <person name="Shi W."/>
            <person name="Du L."/>
            <person name="Sun Y."/>
            <person name="Zhan W."/>
            <person name="Jiang J.F."/>
            <person name="Wang Q."/>
            <person name="Zhang B."/>
            <person name="Ji P."/>
            <person name="Bell-Sakyi L."/>
            <person name="Cui X.M."/>
            <person name="Yuan T.T."/>
            <person name="Jiang B.G."/>
            <person name="Yang W.F."/>
            <person name="Lam T.T."/>
            <person name="Chang Q.C."/>
            <person name="Ding S.J."/>
            <person name="Wang X.J."/>
            <person name="Zhu J.G."/>
            <person name="Ruan X.D."/>
            <person name="Zhao L."/>
            <person name="Wei J.T."/>
            <person name="Ye R.Z."/>
            <person name="Que T.C."/>
            <person name="Du C.H."/>
            <person name="Zhou Y.H."/>
            <person name="Cheng J.X."/>
            <person name="Dai P.F."/>
            <person name="Guo W.B."/>
            <person name="Han X.H."/>
            <person name="Huang E.J."/>
            <person name="Li L.F."/>
            <person name="Wei W."/>
            <person name="Gao Y.C."/>
            <person name="Liu J.Z."/>
            <person name="Shao H.Z."/>
            <person name="Wang X."/>
            <person name="Wang C.C."/>
            <person name="Yang T.C."/>
            <person name="Huo Q.B."/>
            <person name="Li W."/>
            <person name="Chen H.Y."/>
            <person name="Chen S.E."/>
            <person name="Zhou L.G."/>
            <person name="Ni X.B."/>
            <person name="Tian J.H."/>
            <person name="Sheng Y."/>
            <person name="Liu T."/>
            <person name="Pan Y.S."/>
            <person name="Xia L.Y."/>
            <person name="Li J."/>
            <person name="Zhao F."/>
            <person name="Cao W.C."/>
        </authorList>
    </citation>
    <scope>NUCLEOTIDE SEQUENCE [LARGE SCALE GENOMIC DNA]</scope>
    <source>
        <strain evidence="1">HaeL-2018</strain>
    </source>
</reference>
<name>A0A9J6GKH7_HAELO</name>